<organism evidence="2 3">
    <name type="scientific">Macrostomum lignano</name>
    <dbReference type="NCBI Taxonomy" id="282301"/>
    <lineage>
        <taxon>Eukaryota</taxon>
        <taxon>Metazoa</taxon>
        <taxon>Spiralia</taxon>
        <taxon>Lophotrochozoa</taxon>
        <taxon>Platyhelminthes</taxon>
        <taxon>Rhabditophora</taxon>
        <taxon>Macrostomorpha</taxon>
        <taxon>Macrostomida</taxon>
        <taxon>Macrostomidae</taxon>
        <taxon>Macrostomum</taxon>
    </lineage>
</organism>
<dbReference type="WBParaSite" id="maker-unitig_36753-snap-gene-0.2-mRNA-1">
    <property type="protein sequence ID" value="maker-unitig_36753-snap-gene-0.2-mRNA-1"/>
    <property type="gene ID" value="maker-unitig_36753-snap-gene-0.2"/>
</dbReference>
<dbReference type="AlphaFoldDB" id="A0A1I8FJN5"/>
<name>A0A1I8FJN5_9PLAT</name>
<dbReference type="Proteomes" id="UP000095280">
    <property type="component" value="Unplaced"/>
</dbReference>
<keyword evidence="2" id="KW-1185">Reference proteome</keyword>
<evidence type="ECO:0000313" key="3">
    <source>
        <dbReference type="WBParaSite" id="maker-unitig_36753-snap-gene-0.2-mRNA-1"/>
    </source>
</evidence>
<reference evidence="3" key="1">
    <citation type="submission" date="2016-11" db="UniProtKB">
        <authorList>
            <consortium name="WormBaseParasite"/>
        </authorList>
    </citation>
    <scope>IDENTIFICATION</scope>
</reference>
<protein>
    <submittedName>
        <fullName evidence="3">C2 domain-containing protein</fullName>
    </submittedName>
</protein>
<feature type="region of interest" description="Disordered" evidence="1">
    <location>
        <begin position="344"/>
        <end position="366"/>
    </location>
</feature>
<sequence>TIGSPSTTSTLMLTNPPRISSKARMKNLKLDSWLLASFDSLAERRNSSGVAAPAAAASAGPPVWPAWRRKANGGESLKNQLARLRQSSDIYALRLLQNRFGVPARRRGQQLRQEAAQRSAEKTLRPQTRAVLRRLPPSAVASPPTTWLAVAETAKGRTAERLIERRSEPRTLEFTLWTGKLYCTFLKRQRLVARDIKTRIAGSSCSMPAIQSRFGLSLPWTMEMPSCPGVSLYLSPSPSYRGHLRVYLRLQSGPDSGLSDVQIDRIGVLRSVGVAPSFTTDCLGNWPAFLTDSRVAALDWRVRESSSGVSRPDCPNASAGLSYSPQYLPSWLAFAFGSYTFTGSEASTGSDADDSESVGRKRGGYRRKTSAAQLPVLPGRGFHVRLLPEQPASQIMRSSSCAGRQSWRSAQRQPHVLELRRTSARLILHSSPFIVGMLTQLRSASRSGQHSCCCPVARLQLPDCAAAACLRICARCAAASRTPACASNPSAAAARSRRLFIDWRWMELRTGL</sequence>
<accession>A0A1I8FJN5</accession>
<evidence type="ECO:0000313" key="2">
    <source>
        <dbReference type="Proteomes" id="UP000095280"/>
    </source>
</evidence>
<evidence type="ECO:0000256" key="1">
    <source>
        <dbReference type="SAM" id="MobiDB-lite"/>
    </source>
</evidence>
<proteinExistence type="predicted"/>